<comment type="caution">
    <text evidence="2">The sequence shown here is derived from an EMBL/GenBank/DDBJ whole genome shotgun (WGS) entry which is preliminary data.</text>
</comment>
<gene>
    <name evidence="2" type="ORF">ADICYQ_2489</name>
</gene>
<dbReference type="InterPro" id="IPR027421">
    <property type="entry name" value="DNA_pol_lamdba_lyase_dom_sf"/>
</dbReference>
<dbReference type="EMBL" id="ATNM01000098">
    <property type="protein sequence ID" value="EPR68523.1"/>
    <property type="molecule type" value="Genomic_DNA"/>
</dbReference>
<sequence>MDICPVLNRSQHTLDNKQIVKTLKLTLQLMELHEENAFKIRGYQSAINSIEREGKPLANLELDELQKIPSIGKGIAEAILSIIASDSHELLDNLLKETPKGILEIMQIKGLGPKK</sequence>
<evidence type="ECO:0000313" key="2">
    <source>
        <dbReference type="EMBL" id="EPR68523.1"/>
    </source>
</evidence>
<dbReference type="Pfam" id="PF14716">
    <property type="entry name" value="HHH_8"/>
    <property type="match status" value="1"/>
</dbReference>
<evidence type="ECO:0000313" key="3">
    <source>
        <dbReference type="Proteomes" id="UP000014974"/>
    </source>
</evidence>
<dbReference type="SUPFAM" id="SSF47802">
    <property type="entry name" value="DNA polymerase beta, N-terminal domain-like"/>
    <property type="match status" value="1"/>
</dbReference>
<feature type="domain" description="Crossover junction endonuclease MUS81-like HHH" evidence="1">
    <location>
        <begin position="15"/>
        <end position="84"/>
    </location>
</feature>
<organism evidence="2 3">
    <name type="scientific">Cyclobacterium qasimii M12-11B</name>
    <dbReference type="NCBI Taxonomy" id="641524"/>
    <lineage>
        <taxon>Bacteria</taxon>
        <taxon>Pseudomonadati</taxon>
        <taxon>Bacteroidota</taxon>
        <taxon>Cytophagia</taxon>
        <taxon>Cytophagales</taxon>
        <taxon>Cyclobacteriaceae</taxon>
        <taxon>Cyclobacterium</taxon>
    </lineage>
</organism>
<proteinExistence type="predicted"/>
<dbReference type="Gene3D" id="1.10.150.110">
    <property type="entry name" value="DNA polymerase beta, N-terminal domain-like"/>
    <property type="match status" value="1"/>
</dbReference>
<accession>S7WWZ2</accession>
<dbReference type="InterPro" id="IPR010996">
    <property type="entry name" value="HHH_MUS81"/>
</dbReference>
<protein>
    <submittedName>
        <fullName evidence="2">DNA polymerase X family</fullName>
    </submittedName>
</protein>
<dbReference type="AlphaFoldDB" id="S7WWZ2"/>
<name>S7WWZ2_9BACT</name>
<dbReference type="STRING" id="641524.ADICYQ_2489"/>
<dbReference type="eggNOG" id="COG1796">
    <property type="taxonomic scope" value="Bacteria"/>
</dbReference>
<evidence type="ECO:0000259" key="1">
    <source>
        <dbReference type="Pfam" id="PF14716"/>
    </source>
</evidence>
<reference evidence="2 3" key="1">
    <citation type="journal article" date="2013" name="Genome Announc.">
        <title>Draft Genome Sequence of Cyclobacterium qasimii Strain M12-11BT, Isolated from Arctic Marine Sediment.</title>
        <authorList>
            <person name="Shivaji S."/>
            <person name="Ara S."/>
            <person name="Singh A."/>
            <person name="Kumar Pinnaka A."/>
        </authorList>
    </citation>
    <scope>NUCLEOTIDE SEQUENCE [LARGE SCALE GENOMIC DNA]</scope>
    <source>
        <strain evidence="2 3">M12-11B</strain>
    </source>
</reference>
<dbReference type="Proteomes" id="UP000014974">
    <property type="component" value="Unassembled WGS sequence"/>
</dbReference>
<dbReference type="RefSeq" id="WP_020892715.1">
    <property type="nucleotide sequence ID" value="NZ_ATNM01000098.1"/>
</dbReference>